<organism evidence="13">
    <name type="scientific">marine metagenome</name>
    <dbReference type="NCBI Taxonomy" id="408172"/>
    <lineage>
        <taxon>unclassified sequences</taxon>
        <taxon>metagenomes</taxon>
        <taxon>ecological metagenomes</taxon>
    </lineage>
</organism>
<dbReference type="SUPFAM" id="SSF53850">
    <property type="entry name" value="Periplasmic binding protein-like II"/>
    <property type="match status" value="1"/>
</dbReference>
<name>A0A382JS91_9ZZZZ</name>
<comment type="subunit">
    <text evidence="4">Homodimer.</text>
</comment>
<accession>A0A382JS91</accession>
<evidence type="ECO:0000256" key="10">
    <source>
        <dbReference type="ARBA" id="ARBA00033171"/>
    </source>
</evidence>
<dbReference type="Pfam" id="PF09084">
    <property type="entry name" value="NMT1"/>
    <property type="match status" value="1"/>
</dbReference>
<evidence type="ECO:0000256" key="6">
    <source>
        <dbReference type="ARBA" id="ARBA00022723"/>
    </source>
</evidence>
<dbReference type="GO" id="GO:0009228">
    <property type="term" value="P:thiamine biosynthetic process"/>
    <property type="evidence" value="ECO:0007669"/>
    <property type="project" value="UniProtKB-KW"/>
</dbReference>
<dbReference type="InterPro" id="IPR027939">
    <property type="entry name" value="NMT1/THI5"/>
</dbReference>
<evidence type="ECO:0000256" key="9">
    <source>
        <dbReference type="ARBA" id="ARBA00023004"/>
    </source>
</evidence>
<keyword evidence="6" id="KW-0479">Metal-binding</keyword>
<feature type="domain" description="SsuA/THI5-like" evidence="12">
    <location>
        <begin position="42"/>
        <end position="247"/>
    </location>
</feature>
<dbReference type="GO" id="GO:0046872">
    <property type="term" value="F:metal ion binding"/>
    <property type="evidence" value="ECO:0007669"/>
    <property type="project" value="UniProtKB-KW"/>
</dbReference>
<evidence type="ECO:0000256" key="8">
    <source>
        <dbReference type="ARBA" id="ARBA00022977"/>
    </source>
</evidence>
<keyword evidence="5" id="KW-0808">Transferase</keyword>
<comment type="function">
    <text evidence="1">Responsible for the formation of the pyrimidine heterocycle in the thiamine biosynthesis pathway. Catalyzes the formation of hydroxymethylpyrimidine phosphate (HMP-P) from histidine and pyridoxal phosphate (PLP). The protein uses PLP and the active site histidine to form HMP-P, generating an inactive enzyme. The enzyme can only undergo a single turnover, which suggests it is a suicide enzyme.</text>
</comment>
<keyword evidence="9" id="KW-0408">Iron</keyword>
<keyword evidence="8" id="KW-0784">Thiamine biosynthesis</keyword>
<dbReference type="GO" id="GO:0016740">
    <property type="term" value="F:transferase activity"/>
    <property type="evidence" value="ECO:0007669"/>
    <property type="project" value="UniProtKB-KW"/>
</dbReference>
<evidence type="ECO:0000313" key="13">
    <source>
        <dbReference type="EMBL" id="SVC14093.1"/>
    </source>
</evidence>
<evidence type="ECO:0000256" key="3">
    <source>
        <dbReference type="ARBA" id="ARBA00009406"/>
    </source>
</evidence>
<evidence type="ECO:0000259" key="12">
    <source>
        <dbReference type="Pfam" id="PF09084"/>
    </source>
</evidence>
<proteinExistence type="inferred from homology"/>
<dbReference type="Gene3D" id="3.40.190.10">
    <property type="entry name" value="Periplasmic binding protein-like II"/>
    <property type="match status" value="2"/>
</dbReference>
<evidence type="ECO:0000256" key="4">
    <source>
        <dbReference type="ARBA" id="ARBA00011738"/>
    </source>
</evidence>
<dbReference type="PANTHER" id="PTHR31528:SF1">
    <property type="entry name" value="4-AMINO-5-HYDROXYMETHYL-2-METHYLPYRIMIDINE PHOSPHATE SYNTHASE THI11-RELATED"/>
    <property type="match status" value="1"/>
</dbReference>
<evidence type="ECO:0000256" key="2">
    <source>
        <dbReference type="ARBA" id="ARBA00004948"/>
    </source>
</evidence>
<protein>
    <recommendedName>
        <fullName evidence="10">Thiamine pyrimidine synthase</fullName>
    </recommendedName>
</protein>
<evidence type="ECO:0000256" key="7">
    <source>
        <dbReference type="ARBA" id="ARBA00022898"/>
    </source>
</evidence>
<comment type="pathway">
    <text evidence="2">Cofactor biosynthesis; thiamine diphosphate biosynthesis.</text>
</comment>
<keyword evidence="7" id="KW-0663">Pyridoxal phosphate</keyword>
<dbReference type="PANTHER" id="PTHR31528">
    <property type="entry name" value="4-AMINO-5-HYDROXYMETHYL-2-METHYLPYRIMIDINE PHOSPHATE SYNTHASE THI11-RELATED"/>
    <property type="match status" value="1"/>
</dbReference>
<evidence type="ECO:0000256" key="5">
    <source>
        <dbReference type="ARBA" id="ARBA00022679"/>
    </source>
</evidence>
<comment type="catalytic activity">
    <reaction evidence="11">
        <text>N(6)-(pyridoxal phosphate)-L-lysyl-[4-amino-5-hydroxymethyl-2-methylpyrimidine phosphate synthase] + L-histidyl-[4-amino-5-hydroxymethyl-2-methylpyrimidine phosphate synthase] + 2 Fe(3+) + 4 H2O = L-lysyl-[4-amino-5-hydroxymethyl-2-methylpyrimidine phosphate synthase] + (2S)-2-amino-5-hydroxy-4-oxopentanoyl-[4-amino-5-hydroxymethyl-2-methylpyrimidine phosphate synthase] + 4-amino-2-methyl-5-(phosphooxymethyl)pyrimidine + 3-oxopropanoate + 2 Fe(2+) + 2 H(+)</text>
        <dbReference type="Rhea" id="RHEA:65756"/>
        <dbReference type="Rhea" id="RHEA-COMP:16892"/>
        <dbReference type="Rhea" id="RHEA-COMP:16893"/>
        <dbReference type="Rhea" id="RHEA-COMP:16894"/>
        <dbReference type="Rhea" id="RHEA-COMP:16895"/>
        <dbReference type="ChEBI" id="CHEBI:15377"/>
        <dbReference type="ChEBI" id="CHEBI:15378"/>
        <dbReference type="ChEBI" id="CHEBI:29033"/>
        <dbReference type="ChEBI" id="CHEBI:29034"/>
        <dbReference type="ChEBI" id="CHEBI:29969"/>
        <dbReference type="ChEBI" id="CHEBI:29979"/>
        <dbReference type="ChEBI" id="CHEBI:33190"/>
        <dbReference type="ChEBI" id="CHEBI:58354"/>
        <dbReference type="ChEBI" id="CHEBI:143915"/>
        <dbReference type="ChEBI" id="CHEBI:157692"/>
    </reaction>
    <physiologicalReaction direction="left-to-right" evidence="11">
        <dbReference type="Rhea" id="RHEA:65757"/>
    </physiologicalReaction>
</comment>
<evidence type="ECO:0000256" key="11">
    <source>
        <dbReference type="ARBA" id="ARBA00048179"/>
    </source>
</evidence>
<sequence>MKNSILLALSFLFFYVSFALGETPEKKEITVAAQWKIGPSTAYWVVAKEKGFYDNLGFDVNIVGLMGTQKNITGLQAGQVDFASPAAFALAKARADGFKAKMILCYVQKPQLGVIYHNNIGINTPSNLEGKTLGGVAGSGESLLFPTFAEKNGVSLNKIKIENLSYGVLHGLFFERKLDGIITFMPYLPRFISDGHNVAGFHYDDYGIYFNGISATEKFLKENPITVKRFIHATQKAFDWIYNNPKESVDIFYSVQPELKSDDSKADYDQFALVMSTQYDKNSITKGVGWMTDSKWQETLQFTEKNFDANINFKPNEIYTNEFLLKN</sequence>
<dbReference type="AlphaFoldDB" id="A0A382JS91"/>
<gene>
    <name evidence="13" type="ORF">METZ01_LOCUS266947</name>
</gene>
<dbReference type="EMBL" id="UINC01075675">
    <property type="protein sequence ID" value="SVC14093.1"/>
    <property type="molecule type" value="Genomic_DNA"/>
</dbReference>
<comment type="similarity">
    <text evidence="3">Belongs to the NMT1/THI5 family.</text>
</comment>
<reference evidence="13" key="1">
    <citation type="submission" date="2018-05" db="EMBL/GenBank/DDBJ databases">
        <authorList>
            <person name="Lanie J.A."/>
            <person name="Ng W.-L."/>
            <person name="Kazmierczak K.M."/>
            <person name="Andrzejewski T.M."/>
            <person name="Davidsen T.M."/>
            <person name="Wayne K.J."/>
            <person name="Tettelin H."/>
            <person name="Glass J.I."/>
            <person name="Rusch D."/>
            <person name="Podicherti R."/>
            <person name="Tsui H.-C.T."/>
            <person name="Winkler M.E."/>
        </authorList>
    </citation>
    <scope>NUCLEOTIDE SEQUENCE</scope>
</reference>
<dbReference type="InterPro" id="IPR015168">
    <property type="entry name" value="SsuA/THI5"/>
</dbReference>
<evidence type="ECO:0000256" key="1">
    <source>
        <dbReference type="ARBA" id="ARBA00003469"/>
    </source>
</evidence>